<proteinExistence type="predicted"/>
<reference evidence="1 2" key="1">
    <citation type="journal article" date="2014" name="Nat. Genet.">
        <title>Genome sequence of the hot pepper provides insights into the evolution of pungency in Capsicum species.</title>
        <authorList>
            <person name="Kim S."/>
            <person name="Park M."/>
            <person name="Yeom S.I."/>
            <person name="Kim Y.M."/>
            <person name="Lee J.M."/>
            <person name="Lee H.A."/>
            <person name="Seo E."/>
            <person name="Choi J."/>
            <person name="Cheong K."/>
            <person name="Kim K.T."/>
            <person name="Jung K."/>
            <person name="Lee G.W."/>
            <person name="Oh S.K."/>
            <person name="Bae C."/>
            <person name="Kim S.B."/>
            <person name="Lee H.Y."/>
            <person name="Kim S.Y."/>
            <person name="Kim M.S."/>
            <person name="Kang B.C."/>
            <person name="Jo Y.D."/>
            <person name="Yang H.B."/>
            <person name="Jeong H.J."/>
            <person name="Kang W.H."/>
            <person name="Kwon J.K."/>
            <person name="Shin C."/>
            <person name="Lim J.Y."/>
            <person name="Park J.H."/>
            <person name="Huh J.H."/>
            <person name="Kim J.S."/>
            <person name="Kim B.D."/>
            <person name="Cohen O."/>
            <person name="Paran I."/>
            <person name="Suh M.C."/>
            <person name="Lee S.B."/>
            <person name="Kim Y.K."/>
            <person name="Shin Y."/>
            <person name="Noh S.J."/>
            <person name="Park J."/>
            <person name="Seo Y.S."/>
            <person name="Kwon S.Y."/>
            <person name="Kim H.A."/>
            <person name="Park J.M."/>
            <person name="Kim H.J."/>
            <person name="Choi S.B."/>
            <person name="Bosland P.W."/>
            <person name="Reeves G."/>
            <person name="Jo S.H."/>
            <person name="Lee B.W."/>
            <person name="Cho H.T."/>
            <person name="Choi H.S."/>
            <person name="Lee M.S."/>
            <person name="Yu Y."/>
            <person name="Do Choi Y."/>
            <person name="Park B.S."/>
            <person name="van Deynze A."/>
            <person name="Ashrafi H."/>
            <person name="Hill T."/>
            <person name="Kim W.T."/>
            <person name="Pai H.S."/>
            <person name="Ahn H.K."/>
            <person name="Yeam I."/>
            <person name="Giovannoni J.J."/>
            <person name="Rose J.K."/>
            <person name="Sorensen I."/>
            <person name="Lee S.J."/>
            <person name="Kim R.W."/>
            <person name="Choi I.Y."/>
            <person name="Choi B.S."/>
            <person name="Lim J.S."/>
            <person name="Lee Y.H."/>
            <person name="Choi D."/>
        </authorList>
    </citation>
    <scope>NUCLEOTIDE SEQUENCE [LARGE SCALE GENOMIC DNA]</scope>
    <source>
        <strain evidence="2">cv. CM334</strain>
    </source>
</reference>
<dbReference type="PROSITE" id="PS00141">
    <property type="entry name" value="ASP_PROTEASE"/>
    <property type="match status" value="1"/>
</dbReference>
<dbReference type="InterPro" id="IPR001969">
    <property type="entry name" value="Aspartic_peptidase_AS"/>
</dbReference>
<dbReference type="Gene3D" id="2.40.70.10">
    <property type="entry name" value="Acid Proteases"/>
    <property type="match status" value="1"/>
</dbReference>
<accession>A0A2G2ZYX5</accession>
<evidence type="ECO:0000313" key="2">
    <source>
        <dbReference type="Proteomes" id="UP000222542"/>
    </source>
</evidence>
<dbReference type="Proteomes" id="UP000222542">
    <property type="component" value="Unassembled WGS sequence"/>
</dbReference>
<dbReference type="CDD" id="cd00303">
    <property type="entry name" value="retropepsin_like"/>
    <property type="match status" value="1"/>
</dbReference>
<name>A0A2G2ZYX5_CAPAN</name>
<dbReference type="GO" id="GO:0006508">
    <property type="term" value="P:proteolysis"/>
    <property type="evidence" value="ECO:0007669"/>
    <property type="project" value="InterPro"/>
</dbReference>
<comment type="caution">
    <text evidence="1">The sequence shown here is derived from an EMBL/GenBank/DDBJ whole genome shotgun (WGS) entry which is preliminary data.</text>
</comment>
<evidence type="ECO:0000313" key="1">
    <source>
        <dbReference type="EMBL" id="PHT87175.1"/>
    </source>
</evidence>
<gene>
    <name evidence="1" type="ORF">T459_09281</name>
</gene>
<dbReference type="OMA" id="PYNTHTK"/>
<protein>
    <recommendedName>
        <fullName evidence="3">Ty3 transposon capsid-like protein domain-containing protein</fullName>
    </recommendedName>
</protein>
<sequence>MNRLGIQANDKEAGRAESSLIELVLWRFSMTTDPKPIITLFFDMNETAFDQRVKIAAIHFEGEAIAWHRSYMKARNSLRDPSWIEYVIALNERFGEEFEDPMEALKNLTQTGGLKPELNKTVRIQAPKTLMQAYKITRLQDEVFETQAKSWGLRSIVKPISAPILPTPNQAKPSLYQKALIPANTYKKPVETQANKTNRFSSNGNGRRLTAAEMDEKRAKGLCFFCDEKYVLGHKCNTNRHIYMVDILEDEMLIEEDKKVNDQDDMVELDEIMTISLQAFTGVTGYQTIRVTGYHEKRPLQVLIDTGSTHNFIDQDVVQKLG</sequence>
<evidence type="ECO:0008006" key="3">
    <source>
        <dbReference type="Google" id="ProtNLM"/>
    </source>
</evidence>
<reference evidence="1 2" key="2">
    <citation type="journal article" date="2017" name="Genome Biol.">
        <title>New reference genome sequences of hot pepper reveal the massive evolution of plant disease-resistance genes by retroduplication.</title>
        <authorList>
            <person name="Kim S."/>
            <person name="Park J."/>
            <person name="Yeom S.I."/>
            <person name="Kim Y.M."/>
            <person name="Seo E."/>
            <person name="Kim K.T."/>
            <person name="Kim M.S."/>
            <person name="Lee J.M."/>
            <person name="Cheong K."/>
            <person name="Shin H.S."/>
            <person name="Kim S.B."/>
            <person name="Han K."/>
            <person name="Lee J."/>
            <person name="Park M."/>
            <person name="Lee H.A."/>
            <person name="Lee H.Y."/>
            <person name="Lee Y."/>
            <person name="Oh S."/>
            <person name="Lee J.H."/>
            <person name="Choi E."/>
            <person name="Choi E."/>
            <person name="Lee S.E."/>
            <person name="Jeon J."/>
            <person name="Kim H."/>
            <person name="Choi G."/>
            <person name="Song H."/>
            <person name="Lee J."/>
            <person name="Lee S.C."/>
            <person name="Kwon J.K."/>
            <person name="Lee H.Y."/>
            <person name="Koo N."/>
            <person name="Hong Y."/>
            <person name="Kim R.W."/>
            <person name="Kang W.H."/>
            <person name="Huh J.H."/>
            <person name="Kang B.C."/>
            <person name="Yang T.J."/>
            <person name="Lee Y.H."/>
            <person name="Bennetzen J.L."/>
            <person name="Choi D."/>
        </authorList>
    </citation>
    <scope>NUCLEOTIDE SEQUENCE [LARGE SCALE GENOMIC DNA]</scope>
    <source>
        <strain evidence="2">cv. CM334</strain>
    </source>
</reference>
<dbReference type="Gramene" id="PHT87175">
    <property type="protein sequence ID" value="PHT87175"/>
    <property type="gene ID" value="T459_09281"/>
</dbReference>
<dbReference type="AlphaFoldDB" id="A0A2G2ZYX5"/>
<dbReference type="InterPro" id="IPR021109">
    <property type="entry name" value="Peptidase_aspartic_dom_sf"/>
</dbReference>
<dbReference type="GO" id="GO:0004190">
    <property type="term" value="F:aspartic-type endopeptidase activity"/>
    <property type="evidence" value="ECO:0007669"/>
    <property type="project" value="InterPro"/>
</dbReference>
<organism evidence="1 2">
    <name type="scientific">Capsicum annuum</name>
    <name type="common">Capsicum pepper</name>
    <dbReference type="NCBI Taxonomy" id="4072"/>
    <lineage>
        <taxon>Eukaryota</taxon>
        <taxon>Viridiplantae</taxon>
        <taxon>Streptophyta</taxon>
        <taxon>Embryophyta</taxon>
        <taxon>Tracheophyta</taxon>
        <taxon>Spermatophyta</taxon>
        <taxon>Magnoliopsida</taxon>
        <taxon>eudicotyledons</taxon>
        <taxon>Gunneridae</taxon>
        <taxon>Pentapetalae</taxon>
        <taxon>asterids</taxon>
        <taxon>lamiids</taxon>
        <taxon>Solanales</taxon>
        <taxon>Solanaceae</taxon>
        <taxon>Solanoideae</taxon>
        <taxon>Capsiceae</taxon>
        <taxon>Capsicum</taxon>
    </lineage>
</organism>
<keyword evidence="2" id="KW-1185">Reference proteome</keyword>
<dbReference type="EMBL" id="AYRZ02000003">
    <property type="protein sequence ID" value="PHT87175.1"/>
    <property type="molecule type" value="Genomic_DNA"/>
</dbReference>